<evidence type="ECO:0000259" key="4">
    <source>
        <dbReference type="Pfam" id="PF05368"/>
    </source>
</evidence>
<dbReference type="SUPFAM" id="SSF51735">
    <property type="entry name" value="NAD(P)-binding Rossmann-fold domains"/>
    <property type="match status" value="1"/>
</dbReference>
<organism evidence="5 6">
    <name type="scientific">Akanthomyces muscarius</name>
    <name type="common">Entomopathogenic fungus</name>
    <name type="synonym">Lecanicillium muscarium</name>
    <dbReference type="NCBI Taxonomy" id="2231603"/>
    <lineage>
        <taxon>Eukaryota</taxon>
        <taxon>Fungi</taxon>
        <taxon>Dikarya</taxon>
        <taxon>Ascomycota</taxon>
        <taxon>Pezizomycotina</taxon>
        <taxon>Sordariomycetes</taxon>
        <taxon>Hypocreomycetidae</taxon>
        <taxon>Hypocreales</taxon>
        <taxon>Cordycipitaceae</taxon>
        <taxon>Akanthomyces</taxon>
    </lineage>
</organism>
<dbReference type="RefSeq" id="XP_056053744.1">
    <property type="nucleotide sequence ID" value="XM_056196614.1"/>
</dbReference>
<sequence length="328" mass="36010">MANLRVAVAGATGETGSSIIDSLVESGKFTIIALTRQESLSKPANVKLRERGVDTVVVDLDGDKGLLAAALAGVSVVISAMSPFDAQLQYSLADAAKAAGVQRFVPSSFTAVTPAGGITHGRDQREEFYNYIKSIDLPYTIIDVGWWYQASVPRLPSGKLDYITKFNRSDIAGDGNTPSAITDKRDVGQYVVRIIQDSRTINKYVFAYSELWTPNEIYALFEEMSGEKTAREYVSEQELQERVRDASVALDVDPSDAGALWTKANGEIQHSLEIRGDNTPETAKALGYLIGKELYPDIEFRSFRSLAQEVLDGQGVPLYESNDRFKKF</sequence>
<dbReference type="Pfam" id="PF05368">
    <property type="entry name" value="NmrA"/>
    <property type="match status" value="1"/>
</dbReference>
<proteinExistence type="inferred from homology"/>
<dbReference type="AlphaFoldDB" id="A0A9W8UME1"/>
<dbReference type="Proteomes" id="UP001144673">
    <property type="component" value="Chromosome 5"/>
</dbReference>
<comment type="caution">
    <text evidence="5">The sequence shown here is derived from an EMBL/GenBank/DDBJ whole genome shotgun (WGS) entry which is preliminary data.</text>
</comment>
<evidence type="ECO:0000256" key="1">
    <source>
        <dbReference type="ARBA" id="ARBA00005725"/>
    </source>
</evidence>
<dbReference type="InterPro" id="IPR036291">
    <property type="entry name" value="NAD(P)-bd_dom_sf"/>
</dbReference>
<accession>A0A9W8UME1</accession>
<evidence type="ECO:0000256" key="3">
    <source>
        <dbReference type="ARBA" id="ARBA00023002"/>
    </source>
</evidence>
<keyword evidence="6" id="KW-1185">Reference proteome</keyword>
<dbReference type="PANTHER" id="PTHR47706">
    <property type="entry name" value="NMRA-LIKE FAMILY PROTEIN"/>
    <property type="match status" value="1"/>
</dbReference>
<dbReference type="GeneID" id="80896750"/>
<dbReference type="InterPro" id="IPR051609">
    <property type="entry name" value="NmrA/Isoflavone_reductase-like"/>
</dbReference>
<name>A0A9W8UME1_AKAMU</name>
<dbReference type="Gene3D" id="3.90.25.10">
    <property type="entry name" value="UDP-galactose 4-epimerase, domain 1"/>
    <property type="match status" value="1"/>
</dbReference>
<protein>
    <recommendedName>
        <fullName evidence="4">NmrA-like domain-containing protein</fullName>
    </recommendedName>
</protein>
<gene>
    <name evidence="5" type="ORF">LMH87_009591</name>
</gene>
<dbReference type="EMBL" id="JAJHUN010000008">
    <property type="protein sequence ID" value="KAJ4153086.1"/>
    <property type="molecule type" value="Genomic_DNA"/>
</dbReference>
<comment type="similarity">
    <text evidence="1">Belongs to the NmrA-type oxidoreductase family. Isoflavone reductase subfamily.</text>
</comment>
<dbReference type="GO" id="GO:0016491">
    <property type="term" value="F:oxidoreductase activity"/>
    <property type="evidence" value="ECO:0007669"/>
    <property type="project" value="UniProtKB-KW"/>
</dbReference>
<keyword evidence="3" id="KW-0560">Oxidoreductase</keyword>
<evidence type="ECO:0000313" key="5">
    <source>
        <dbReference type="EMBL" id="KAJ4153086.1"/>
    </source>
</evidence>
<dbReference type="InterPro" id="IPR045312">
    <property type="entry name" value="PCBER-like"/>
</dbReference>
<evidence type="ECO:0000313" key="6">
    <source>
        <dbReference type="Proteomes" id="UP001144673"/>
    </source>
</evidence>
<reference evidence="5" key="1">
    <citation type="journal article" date="2023" name="Access Microbiol">
        <title>De-novo genome assembly for Akanthomyces muscarius, a biocontrol agent of insect agricultural pests.</title>
        <authorList>
            <person name="Erdos Z."/>
            <person name="Studholme D.J."/>
            <person name="Raymond B."/>
            <person name="Sharma M."/>
        </authorList>
    </citation>
    <scope>NUCLEOTIDE SEQUENCE</scope>
    <source>
        <strain evidence="5">Ve6</strain>
    </source>
</reference>
<keyword evidence="2" id="KW-0521">NADP</keyword>
<dbReference type="Gene3D" id="3.40.50.720">
    <property type="entry name" value="NAD(P)-binding Rossmann-like Domain"/>
    <property type="match status" value="1"/>
</dbReference>
<evidence type="ECO:0000256" key="2">
    <source>
        <dbReference type="ARBA" id="ARBA00022857"/>
    </source>
</evidence>
<dbReference type="InterPro" id="IPR008030">
    <property type="entry name" value="NmrA-like"/>
</dbReference>
<dbReference type="KEGG" id="amus:LMH87_009591"/>
<feature type="domain" description="NmrA-like" evidence="4">
    <location>
        <begin position="5"/>
        <end position="243"/>
    </location>
</feature>
<dbReference type="PANTHER" id="PTHR47706:SF4">
    <property type="entry name" value="NMRA-LIKE DOMAIN-CONTAINING PROTEIN"/>
    <property type="match status" value="1"/>
</dbReference>
<dbReference type="CDD" id="cd05259">
    <property type="entry name" value="PCBER_SDR_a"/>
    <property type="match status" value="1"/>
</dbReference>